<evidence type="ECO:0000256" key="12">
    <source>
        <dbReference type="PROSITE-ProRule" id="PRU00042"/>
    </source>
</evidence>
<dbReference type="SMART" id="SM00355">
    <property type="entry name" value="ZnF_C2H2"/>
    <property type="match status" value="10"/>
</dbReference>
<feature type="domain" description="C2H2-type" evidence="14">
    <location>
        <begin position="186"/>
        <end position="213"/>
    </location>
</feature>
<feature type="region of interest" description="Disordered" evidence="13">
    <location>
        <begin position="37"/>
        <end position="73"/>
    </location>
</feature>
<keyword evidence="10" id="KW-0539">Nucleus</keyword>
<evidence type="ECO:0000256" key="3">
    <source>
        <dbReference type="ARBA" id="ARBA00022723"/>
    </source>
</evidence>
<keyword evidence="8" id="KW-0238">DNA-binding</keyword>
<keyword evidence="4" id="KW-0677">Repeat</keyword>
<dbReference type="GO" id="GO:0000981">
    <property type="term" value="F:DNA-binding transcription factor activity, RNA polymerase II-specific"/>
    <property type="evidence" value="ECO:0007669"/>
    <property type="project" value="TreeGrafter"/>
</dbReference>
<dbReference type="InterPro" id="IPR013087">
    <property type="entry name" value="Znf_C2H2_type"/>
</dbReference>
<comment type="caution">
    <text evidence="15">The sequence shown here is derived from an EMBL/GenBank/DDBJ whole genome shotgun (WGS) entry which is preliminary data.</text>
</comment>
<evidence type="ECO:0000256" key="9">
    <source>
        <dbReference type="ARBA" id="ARBA00023163"/>
    </source>
</evidence>
<evidence type="ECO:0000256" key="6">
    <source>
        <dbReference type="ARBA" id="ARBA00022833"/>
    </source>
</evidence>
<feature type="domain" description="C2H2-type" evidence="14">
    <location>
        <begin position="272"/>
        <end position="301"/>
    </location>
</feature>
<feature type="domain" description="C2H2-type" evidence="14">
    <location>
        <begin position="301"/>
        <end position="328"/>
    </location>
</feature>
<organism evidence="15 16">
    <name type="scientific">Petrolisthes cinctipes</name>
    <name type="common">Flat porcelain crab</name>
    <dbReference type="NCBI Taxonomy" id="88211"/>
    <lineage>
        <taxon>Eukaryota</taxon>
        <taxon>Metazoa</taxon>
        <taxon>Ecdysozoa</taxon>
        <taxon>Arthropoda</taxon>
        <taxon>Crustacea</taxon>
        <taxon>Multicrustacea</taxon>
        <taxon>Malacostraca</taxon>
        <taxon>Eumalacostraca</taxon>
        <taxon>Eucarida</taxon>
        <taxon>Decapoda</taxon>
        <taxon>Pleocyemata</taxon>
        <taxon>Anomura</taxon>
        <taxon>Galatheoidea</taxon>
        <taxon>Porcellanidae</taxon>
        <taxon>Petrolisthes</taxon>
    </lineage>
</organism>
<evidence type="ECO:0000256" key="8">
    <source>
        <dbReference type="ARBA" id="ARBA00023125"/>
    </source>
</evidence>
<dbReference type="GO" id="GO:0008270">
    <property type="term" value="F:zinc ion binding"/>
    <property type="evidence" value="ECO:0007669"/>
    <property type="project" value="UniProtKB-KW"/>
</dbReference>
<keyword evidence="6" id="KW-0862">Zinc</keyword>
<feature type="region of interest" description="Disordered" evidence="13">
    <location>
        <begin position="507"/>
        <end position="527"/>
    </location>
</feature>
<evidence type="ECO:0000313" key="15">
    <source>
        <dbReference type="EMBL" id="KAK3876994.1"/>
    </source>
</evidence>
<feature type="compositionally biased region" description="Basic residues" evidence="13">
    <location>
        <begin position="438"/>
        <end position="448"/>
    </location>
</feature>
<dbReference type="Proteomes" id="UP001286313">
    <property type="component" value="Unassembled WGS sequence"/>
</dbReference>
<feature type="region of interest" description="Disordered" evidence="13">
    <location>
        <begin position="407"/>
        <end position="448"/>
    </location>
</feature>
<accession>A0AAE1FNB3</accession>
<dbReference type="SUPFAM" id="SSF57667">
    <property type="entry name" value="beta-beta-alpha zinc fingers"/>
    <property type="match status" value="4"/>
</dbReference>
<dbReference type="PROSITE" id="PS00028">
    <property type="entry name" value="ZINC_FINGER_C2H2_1"/>
    <property type="match status" value="7"/>
</dbReference>
<evidence type="ECO:0000256" key="13">
    <source>
        <dbReference type="SAM" id="MobiDB-lite"/>
    </source>
</evidence>
<feature type="domain" description="C2H2-type" evidence="14">
    <location>
        <begin position="244"/>
        <end position="272"/>
    </location>
</feature>
<dbReference type="PROSITE" id="PS50157">
    <property type="entry name" value="ZINC_FINGER_C2H2_2"/>
    <property type="match status" value="7"/>
</dbReference>
<feature type="compositionally biased region" description="Low complexity" evidence="13">
    <location>
        <begin position="915"/>
        <end position="930"/>
    </location>
</feature>
<dbReference type="InterPro" id="IPR050527">
    <property type="entry name" value="Snail/Krueppel_Znf"/>
</dbReference>
<feature type="domain" description="C2H2-type" evidence="14">
    <location>
        <begin position="358"/>
        <end position="385"/>
    </location>
</feature>
<protein>
    <recommendedName>
        <fullName evidence="14">C2H2-type domain-containing protein</fullName>
    </recommendedName>
</protein>
<evidence type="ECO:0000256" key="11">
    <source>
        <dbReference type="ARBA" id="ARBA00037948"/>
    </source>
</evidence>
<evidence type="ECO:0000256" key="4">
    <source>
        <dbReference type="ARBA" id="ARBA00022737"/>
    </source>
</evidence>
<evidence type="ECO:0000256" key="2">
    <source>
        <dbReference type="ARBA" id="ARBA00006991"/>
    </source>
</evidence>
<evidence type="ECO:0000256" key="10">
    <source>
        <dbReference type="ARBA" id="ARBA00023242"/>
    </source>
</evidence>
<dbReference type="AlphaFoldDB" id="A0AAE1FNB3"/>
<sequence length="993" mass="108562">MANNEESTESLGDLEELLECVADLETEDVVYLEEYLAGDGWGGGGEDSPSSSLDPPSPLQHHSPPSCSASSLWSGWHDKEVPVPQGEGKNGEMRTLNSLPRVVRLRVEGSPSQEEAVCVSRNGSESFKIKSVRPNRGVNQPKFVSYEAFPPTKNRGSLCEVCGVRLSSREGRRRHILSRHVKERTNVCDVCGKAFIFKFALKTHQAVHASSPSHVCVCGASFKLRASYMDHIHRIHQAATTTTHVCKLCFKTFHDRHTLRIHLISVHMPKTISCLHPGCPKVFSTIGLMRSHYKYHLNQRFKCDDCGQSFSSELYMCKHRLTHLGIRPHACVDCGRTYMSVSHLNKHRRAAHSNARPYQCSVCGKCYKSRDHLTFHESNHRGEKPYKCEVCGYMTAYRNTYYAHKKKQHSSSNANNGAKSGDNINVDGKEKKSALTKAKGKGRTRRKKTVNNDNSAVVVVTSNEKRVTLPYAKDIPRQSGSQSDLPQVLMYGAEEIVTSQDRTELLQDDKTDTPDGSSVDANGDTVGIEEGTTSVNLFCVLSSEPNNSILGQSVSESLTCMPTPINNSQNLTGLVSPPAVHQIVSLDNGKLEAPTNSIQNDKLQLFHLLTDSDLTNKPERTQEKHDSLILLSNVGKCAVPNCDTNDDSLLLFKSDANSYVGLCSQHAIIDSQDNDSLSTVKLLETEELGSHIQPNSSAEEEKLCEISVIAERNPSELLIDYSHQDLTSREQHPLVTLTVQYEETNGEGETLLQNHHHQEQQHTSPSEPLTVKFQGTNDQDNSLFSPYTSLVGKHKIAGINCGDDGGNCRGGGTCLQSPRFTTIEGECDKDNNDGCDAGSSLLQSPEVTLPIANLPVTSSSLALSHHAEKIGNCGDDGSNSRGGSSDSCSSGNFSGFIDDGSGGVGDSLLQPDPGLSTSNLPVSSSSLTPSRHTEVCLDETFSTMMELDSGVATLSGHIVDDSFNLAQLEVQCPVCDQFLCMDEYVTHLECSHN</sequence>
<dbReference type="PANTHER" id="PTHR24388">
    <property type="entry name" value="ZINC FINGER PROTEIN"/>
    <property type="match status" value="1"/>
</dbReference>
<dbReference type="Pfam" id="PF00096">
    <property type="entry name" value="zf-C2H2"/>
    <property type="match status" value="3"/>
</dbReference>
<dbReference type="PANTHER" id="PTHR24388:SF96">
    <property type="entry name" value="GENE, 32687-RELATED"/>
    <property type="match status" value="1"/>
</dbReference>
<feature type="domain" description="C2H2-type" evidence="14">
    <location>
        <begin position="329"/>
        <end position="357"/>
    </location>
</feature>
<feature type="domain" description="C2H2-type" evidence="14">
    <location>
        <begin position="386"/>
        <end position="414"/>
    </location>
</feature>
<feature type="region of interest" description="Disordered" evidence="13">
    <location>
        <begin position="904"/>
        <end position="931"/>
    </location>
</feature>
<evidence type="ECO:0000259" key="14">
    <source>
        <dbReference type="PROSITE" id="PS50157"/>
    </source>
</evidence>
<feature type="compositionally biased region" description="Low complexity" evidence="13">
    <location>
        <begin position="410"/>
        <end position="423"/>
    </location>
</feature>
<evidence type="ECO:0000256" key="7">
    <source>
        <dbReference type="ARBA" id="ARBA00023015"/>
    </source>
</evidence>
<keyword evidence="5 12" id="KW-0863">Zinc-finger</keyword>
<comment type="similarity">
    <text evidence="11">Belongs to the snail C2H2-type zinc-finger protein family.</text>
</comment>
<reference evidence="15" key="1">
    <citation type="submission" date="2023-10" db="EMBL/GenBank/DDBJ databases">
        <title>Genome assemblies of two species of porcelain crab, Petrolisthes cinctipes and Petrolisthes manimaculis (Anomura: Porcellanidae).</title>
        <authorList>
            <person name="Angst P."/>
        </authorList>
    </citation>
    <scope>NUCLEOTIDE SEQUENCE</scope>
    <source>
        <strain evidence="15">PB745_01</strain>
        <tissue evidence="15">Gill</tissue>
    </source>
</reference>
<evidence type="ECO:0000256" key="5">
    <source>
        <dbReference type="ARBA" id="ARBA00022771"/>
    </source>
</evidence>
<gene>
    <name evidence="15" type="ORF">Pcinc_018274</name>
</gene>
<feature type="compositionally biased region" description="Low complexity" evidence="13">
    <location>
        <begin position="47"/>
        <end position="73"/>
    </location>
</feature>
<keyword evidence="9" id="KW-0804">Transcription</keyword>
<evidence type="ECO:0000256" key="1">
    <source>
        <dbReference type="ARBA" id="ARBA00004123"/>
    </source>
</evidence>
<dbReference type="Gene3D" id="3.30.160.60">
    <property type="entry name" value="Classic Zinc Finger"/>
    <property type="match status" value="4"/>
</dbReference>
<comment type="subcellular location">
    <subcellularLocation>
        <location evidence="1">Nucleus</location>
    </subcellularLocation>
</comment>
<keyword evidence="16" id="KW-1185">Reference proteome</keyword>
<dbReference type="EMBL" id="JAWQEG010001737">
    <property type="protein sequence ID" value="KAK3876994.1"/>
    <property type="molecule type" value="Genomic_DNA"/>
</dbReference>
<comment type="similarity">
    <text evidence="2">Belongs to the krueppel C2H2-type zinc-finger protein family.</text>
</comment>
<keyword evidence="3" id="KW-0479">Metal-binding</keyword>
<keyword evidence="7" id="KW-0805">Transcription regulation</keyword>
<proteinExistence type="inferred from homology"/>
<dbReference type="GO" id="GO:0000978">
    <property type="term" value="F:RNA polymerase II cis-regulatory region sequence-specific DNA binding"/>
    <property type="evidence" value="ECO:0007669"/>
    <property type="project" value="TreeGrafter"/>
</dbReference>
<name>A0AAE1FNB3_PETCI</name>
<evidence type="ECO:0000313" key="16">
    <source>
        <dbReference type="Proteomes" id="UP001286313"/>
    </source>
</evidence>
<dbReference type="InterPro" id="IPR036236">
    <property type="entry name" value="Znf_C2H2_sf"/>
</dbReference>